<feature type="compositionally biased region" description="Polar residues" evidence="1">
    <location>
        <begin position="57"/>
        <end position="69"/>
    </location>
</feature>
<proteinExistence type="predicted"/>
<gene>
    <name evidence="2" type="ORF">NW112_09550</name>
</gene>
<dbReference type="PROSITE" id="PS51257">
    <property type="entry name" value="PROKAR_LIPOPROTEIN"/>
    <property type="match status" value="1"/>
</dbReference>
<name>A0A9Q4H094_9STAP</name>
<evidence type="ECO:0000313" key="2">
    <source>
        <dbReference type="EMBL" id="MCY1595480.1"/>
    </source>
</evidence>
<comment type="caution">
    <text evidence="2">The sequence shown here is derived from an EMBL/GenBank/DDBJ whole genome shotgun (WGS) entry which is preliminary data.</text>
</comment>
<dbReference type="RefSeq" id="WP_268210129.1">
    <property type="nucleotide sequence ID" value="NZ_JANSKK010000017.1"/>
</dbReference>
<accession>A0A9Q4H094</accession>
<feature type="region of interest" description="Disordered" evidence="1">
    <location>
        <begin position="20"/>
        <end position="110"/>
    </location>
</feature>
<feature type="region of interest" description="Disordered" evidence="1">
    <location>
        <begin position="135"/>
        <end position="173"/>
    </location>
</feature>
<feature type="compositionally biased region" description="Low complexity" evidence="1">
    <location>
        <begin position="70"/>
        <end position="94"/>
    </location>
</feature>
<dbReference type="EMBL" id="JANSKX010000032">
    <property type="protein sequence ID" value="MCY1595480.1"/>
    <property type="molecule type" value="Genomic_DNA"/>
</dbReference>
<dbReference type="AlphaFoldDB" id="A0A9Q4H094"/>
<evidence type="ECO:0000313" key="3">
    <source>
        <dbReference type="Proteomes" id="UP001081438"/>
    </source>
</evidence>
<feature type="compositionally biased region" description="Polar residues" evidence="1">
    <location>
        <begin position="145"/>
        <end position="156"/>
    </location>
</feature>
<evidence type="ECO:0008006" key="4">
    <source>
        <dbReference type="Google" id="ProtNLM"/>
    </source>
</evidence>
<sequence length="173" mass="19379">MKKLISLALGSIIVLAACGSHHDEKSSDASHHKQEEHSKKNDKAKEKHKKKAKDENQNNSAQDQGQLANAQVEQQNQLVTQNQQTAQNTQAQQQYNEDDDYPFAPGQELTEEEQDRAIEVFNAYAKKHGLTDLPAGDAMFPMPGTENTNDQTQSKPNPWVQDQIDWAKSQGLE</sequence>
<reference evidence="2" key="1">
    <citation type="journal article" date="2022" name="Int. J. Mol. Sci.">
        <title>Phenotypic and genotypic virulence characterisation of Staphylococcus pettenkoferi strains isolated from human bloodstream and diabetic foot infections.</title>
        <authorList>
            <person name="Magnan C."/>
        </authorList>
    </citation>
    <scope>NUCLEOTIDE SEQUENCE</scope>
    <source>
        <strain evidence="2">NSP020P</strain>
    </source>
</reference>
<organism evidence="2 3">
    <name type="scientific">Staphylococcus pettenkoferi</name>
    <dbReference type="NCBI Taxonomy" id="170573"/>
    <lineage>
        <taxon>Bacteria</taxon>
        <taxon>Bacillati</taxon>
        <taxon>Bacillota</taxon>
        <taxon>Bacilli</taxon>
        <taxon>Bacillales</taxon>
        <taxon>Staphylococcaceae</taxon>
        <taxon>Staphylococcus</taxon>
    </lineage>
</organism>
<protein>
    <recommendedName>
        <fullName evidence="4">Lipoprotein</fullName>
    </recommendedName>
</protein>
<feature type="compositionally biased region" description="Basic and acidic residues" evidence="1">
    <location>
        <begin position="20"/>
        <end position="45"/>
    </location>
</feature>
<dbReference type="Proteomes" id="UP001081438">
    <property type="component" value="Unassembled WGS sequence"/>
</dbReference>
<evidence type="ECO:0000256" key="1">
    <source>
        <dbReference type="SAM" id="MobiDB-lite"/>
    </source>
</evidence>